<comment type="subcellular location">
    <subcellularLocation>
        <location evidence="9">Cell inner membrane</location>
        <topology evidence="9">Multi-pass membrane protein</topology>
    </subcellularLocation>
    <subcellularLocation>
        <location evidence="1">Cell membrane</location>
        <topology evidence="1">Multi-pass membrane protein</topology>
    </subcellularLocation>
</comment>
<keyword evidence="4 9" id="KW-1003">Cell membrane</keyword>
<dbReference type="PROSITE" id="PS51012">
    <property type="entry name" value="ABC_TM2"/>
    <property type="match status" value="1"/>
</dbReference>
<dbReference type="Proteomes" id="UP000297258">
    <property type="component" value="Unassembled WGS sequence"/>
</dbReference>
<evidence type="ECO:0000256" key="8">
    <source>
        <dbReference type="ARBA" id="ARBA00023136"/>
    </source>
</evidence>
<evidence type="ECO:0000313" key="12">
    <source>
        <dbReference type="Proteomes" id="UP000297258"/>
    </source>
</evidence>
<feature type="transmembrane region" description="Helical" evidence="9">
    <location>
        <begin position="244"/>
        <end position="262"/>
    </location>
</feature>
<sequence>MISTLSRLRAPAILQGVWNYRGFIAGSVKREFQAKYRNSLLGATWTILNPLALIVVYTIIFSNVMGSRMPGQASGFAYSIHLCAGLLTWGLFAEITSRGQGVFLEHANLIKKLSFPRICLPIVVVLNALVNFAIIFGLFIAFLVIAGLFPGWVFLAVVPVLLIQVVFAIGLGMILGVLNVFFRDVGQFFTILLQFWFWFTPIVYVADVLPPSIKSLLAWNPMAAVVAAHQNIILHGKLPDWSSLLPVSLLALASCVLGMRLFRKRAGEMVDEL</sequence>
<dbReference type="RefSeq" id="WP_135188178.1">
    <property type="nucleotide sequence ID" value="NZ_SPUM01000016.1"/>
</dbReference>
<feature type="transmembrane region" description="Helical" evidence="9">
    <location>
        <begin position="118"/>
        <end position="146"/>
    </location>
</feature>
<dbReference type="InterPro" id="IPR047817">
    <property type="entry name" value="ABC2_TM_bact-type"/>
</dbReference>
<dbReference type="GO" id="GO:0015774">
    <property type="term" value="P:polysaccharide transport"/>
    <property type="evidence" value="ECO:0007669"/>
    <property type="project" value="UniProtKB-KW"/>
</dbReference>
<proteinExistence type="inferred from homology"/>
<accession>A0A4Y9T875</accession>
<keyword evidence="7" id="KW-0625">Polysaccharide transport</keyword>
<reference evidence="11 12" key="1">
    <citation type="submission" date="2019-03" db="EMBL/GenBank/DDBJ databases">
        <title>Draft genome of Massilia hortus sp. nov., a novel bacterial species of the Oxalobacteraceae family.</title>
        <authorList>
            <person name="Peta V."/>
            <person name="Raths R."/>
            <person name="Bucking H."/>
        </authorList>
    </citation>
    <scope>NUCLEOTIDE SEQUENCE [LARGE SCALE GENOMIC DNA]</scope>
    <source>
        <strain evidence="11 12">ONC3</strain>
    </source>
</reference>
<comment type="caution">
    <text evidence="11">The sequence shown here is derived from an EMBL/GenBank/DDBJ whole genome shotgun (WGS) entry which is preliminary data.</text>
</comment>
<protein>
    <recommendedName>
        <fullName evidence="9">Transport permease protein</fullName>
    </recommendedName>
</protein>
<keyword evidence="12" id="KW-1185">Reference proteome</keyword>
<feature type="transmembrane region" description="Helical" evidence="9">
    <location>
        <begin position="188"/>
        <end position="206"/>
    </location>
</feature>
<evidence type="ECO:0000259" key="10">
    <source>
        <dbReference type="PROSITE" id="PS51012"/>
    </source>
</evidence>
<evidence type="ECO:0000256" key="4">
    <source>
        <dbReference type="ARBA" id="ARBA00022475"/>
    </source>
</evidence>
<dbReference type="AlphaFoldDB" id="A0A4Y9T875"/>
<dbReference type="EMBL" id="SPUM01000016">
    <property type="protein sequence ID" value="TFW35096.1"/>
    <property type="molecule type" value="Genomic_DNA"/>
</dbReference>
<dbReference type="Pfam" id="PF01061">
    <property type="entry name" value="ABC2_membrane"/>
    <property type="match status" value="1"/>
</dbReference>
<evidence type="ECO:0000256" key="3">
    <source>
        <dbReference type="ARBA" id="ARBA00022448"/>
    </source>
</evidence>
<dbReference type="PANTHER" id="PTHR30413">
    <property type="entry name" value="INNER MEMBRANE TRANSPORT PERMEASE"/>
    <property type="match status" value="1"/>
</dbReference>
<keyword evidence="3 9" id="KW-0813">Transport</keyword>
<dbReference type="GO" id="GO:0005886">
    <property type="term" value="C:plasma membrane"/>
    <property type="evidence" value="ECO:0007669"/>
    <property type="project" value="UniProtKB-SubCell"/>
</dbReference>
<evidence type="ECO:0000256" key="2">
    <source>
        <dbReference type="ARBA" id="ARBA00007783"/>
    </source>
</evidence>
<feature type="transmembrane region" description="Helical" evidence="9">
    <location>
        <begin position="76"/>
        <end position="97"/>
    </location>
</feature>
<dbReference type="GO" id="GO:0015920">
    <property type="term" value="P:lipopolysaccharide transport"/>
    <property type="evidence" value="ECO:0007669"/>
    <property type="project" value="TreeGrafter"/>
</dbReference>
<keyword evidence="5 9" id="KW-0812">Transmembrane</keyword>
<feature type="transmembrane region" description="Helical" evidence="9">
    <location>
        <begin position="152"/>
        <end position="181"/>
    </location>
</feature>
<feature type="domain" description="ABC transmembrane type-2" evidence="10">
    <location>
        <begin position="41"/>
        <end position="265"/>
    </location>
</feature>
<keyword evidence="8 9" id="KW-0472">Membrane</keyword>
<dbReference type="OrthoDB" id="9786910at2"/>
<keyword evidence="7" id="KW-0762">Sugar transport</keyword>
<evidence type="ECO:0000256" key="7">
    <source>
        <dbReference type="ARBA" id="ARBA00023047"/>
    </source>
</evidence>
<evidence type="ECO:0000256" key="1">
    <source>
        <dbReference type="ARBA" id="ARBA00004651"/>
    </source>
</evidence>
<keyword evidence="6 9" id="KW-1133">Transmembrane helix</keyword>
<feature type="transmembrane region" description="Helical" evidence="9">
    <location>
        <begin position="40"/>
        <end position="64"/>
    </location>
</feature>
<dbReference type="InterPro" id="IPR013525">
    <property type="entry name" value="ABC2_TM"/>
</dbReference>
<dbReference type="PANTHER" id="PTHR30413:SF10">
    <property type="entry name" value="CAPSULE POLYSACCHARIDE EXPORT INNER-MEMBRANE PROTEIN CTRC"/>
    <property type="match status" value="1"/>
</dbReference>
<evidence type="ECO:0000256" key="5">
    <source>
        <dbReference type="ARBA" id="ARBA00022692"/>
    </source>
</evidence>
<evidence type="ECO:0000313" key="11">
    <source>
        <dbReference type="EMBL" id="TFW35096.1"/>
    </source>
</evidence>
<name>A0A4Y9T875_9BURK</name>
<evidence type="ECO:0000256" key="9">
    <source>
        <dbReference type="RuleBase" id="RU361157"/>
    </source>
</evidence>
<evidence type="ECO:0000256" key="6">
    <source>
        <dbReference type="ARBA" id="ARBA00022989"/>
    </source>
</evidence>
<dbReference type="GO" id="GO:0140359">
    <property type="term" value="F:ABC-type transporter activity"/>
    <property type="evidence" value="ECO:0007669"/>
    <property type="project" value="InterPro"/>
</dbReference>
<gene>
    <name evidence="11" type="ORF">E4O92_02535</name>
</gene>
<organism evidence="11 12">
    <name type="scientific">Massilia horti</name>
    <dbReference type="NCBI Taxonomy" id="2562153"/>
    <lineage>
        <taxon>Bacteria</taxon>
        <taxon>Pseudomonadati</taxon>
        <taxon>Pseudomonadota</taxon>
        <taxon>Betaproteobacteria</taxon>
        <taxon>Burkholderiales</taxon>
        <taxon>Oxalobacteraceae</taxon>
        <taxon>Telluria group</taxon>
        <taxon>Massilia</taxon>
    </lineage>
</organism>
<comment type="similarity">
    <text evidence="2 9">Belongs to the ABC-2 integral membrane protein family.</text>
</comment>